<accession>A0ABD0WE53</accession>
<comment type="similarity">
    <text evidence="2">Belongs to the endothelin/sarafotoxin family.</text>
</comment>
<evidence type="ECO:0000256" key="1">
    <source>
        <dbReference type="ARBA" id="ARBA00004613"/>
    </source>
</evidence>
<proteinExistence type="inferred from homology"/>
<comment type="subcellular location">
    <subcellularLocation>
        <location evidence="1">Secreted</location>
    </subcellularLocation>
</comment>
<keyword evidence="8" id="KW-0732">Signal</keyword>
<dbReference type="SMART" id="SM00272">
    <property type="entry name" value="END"/>
    <property type="match status" value="2"/>
</dbReference>
<dbReference type="PRINTS" id="PR00365">
    <property type="entry name" value="ENDOTHELIN"/>
</dbReference>
<feature type="signal peptide" evidence="8">
    <location>
        <begin position="1"/>
        <end position="23"/>
    </location>
</feature>
<protein>
    <recommendedName>
        <fullName evidence="6">Endothelin-1</fullName>
    </recommendedName>
</protein>
<dbReference type="PANTHER" id="PTHR13874">
    <property type="entry name" value="ENDOTHELIN"/>
    <property type="match status" value="1"/>
</dbReference>
<dbReference type="InterPro" id="IPR001928">
    <property type="entry name" value="Endothln-like_toxin"/>
</dbReference>
<dbReference type="Pfam" id="PF00322">
    <property type="entry name" value="Endothelin"/>
    <property type="match status" value="1"/>
</dbReference>
<comment type="caution">
    <text evidence="10">The sequence shown here is derived from an EMBL/GenBank/DDBJ whole genome shotgun (WGS) entry which is preliminary data.</text>
</comment>
<evidence type="ECO:0000313" key="10">
    <source>
        <dbReference type="EMBL" id="KAL0961972.1"/>
    </source>
</evidence>
<dbReference type="GO" id="GO:0042310">
    <property type="term" value="P:vasoconstriction"/>
    <property type="evidence" value="ECO:0007669"/>
    <property type="project" value="UniProtKB-KW"/>
</dbReference>
<evidence type="ECO:0000256" key="3">
    <source>
        <dbReference type="ARBA" id="ARBA00022525"/>
    </source>
</evidence>
<feature type="domain" description="Endothelin-like toxin" evidence="9">
    <location>
        <begin position="93"/>
        <end position="114"/>
    </location>
</feature>
<dbReference type="GO" id="GO:0005576">
    <property type="term" value="C:extracellular region"/>
    <property type="evidence" value="ECO:0007669"/>
    <property type="project" value="UniProtKB-SubCell"/>
</dbReference>
<keyword evidence="11" id="KW-1185">Reference proteome</keyword>
<evidence type="ECO:0000256" key="2">
    <source>
        <dbReference type="ARBA" id="ARBA00010959"/>
    </source>
</evidence>
<dbReference type="AlphaFoldDB" id="A0ABD0WE53"/>
<keyword evidence="3" id="KW-0964">Secreted</keyword>
<evidence type="ECO:0000313" key="11">
    <source>
        <dbReference type="Proteomes" id="UP001557470"/>
    </source>
</evidence>
<evidence type="ECO:0000256" key="7">
    <source>
        <dbReference type="ARBA" id="ARBA00046081"/>
    </source>
</evidence>
<organism evidence="10 11">
    <name type="scientific">Umbra pygmaea</name>
    <name type="common">Eastern mudminnow</name>
    <dbReference type="NCBI Taxonomy" id="75934"/>
    <lineage>
        <taxon>Eukaryota</taxon>
        <taxon>Metazoa</taxon>
        <taxon>Chordata</taxon>
        <taxon>Craniata</taxon>
        <taxon>Vertebrata</taxon>
        <taxon>Euteleostomi</taxon>
        <taxon>Actinopterygii</taxon>
        <taxon>Neopterygii</taxon>
        <taxon>Teleostei</taxon>
        <taxon>Protacanthopterygii</taxon>
        <taxon>Esociformes</taxon>
        <taxon>Umbridae</taxon>
        <taxon>Umbra</taxon>
    </lineage>
</organism>
<feature type="chain" id="PRO_5044847157" description="Endothelin-1" evidence="8">
    <location>
        <begin position="24"/>
        <end position="193"/>
    </location>
</feature>
<keyword evidence="5" id="KW-0839">Vasoconstrictor</keyword>
<evidence type="ECO:0000256" key="8">
    <source>
        <dbReference type="SAM" id="SignalP"/>
    </source>
</evidence>
<reference evidence="10 11" key="1">
    <citation type="submission" date="2024-06" db="EMBL/GenBank/DDBJ databases">
        <authorList>
            <person name="Pan Q."/>
            <person name="Wen M."/>
            <person name="Jouanno E."/>
            <person name="Zahm M."/>
            <person name="Klopp C."/>
            <person name="Cabau C."/>
            <person name="Louis A."/>
            <person name="Berthelot C."/>
            <person name="Parey E."/>
            <person name="Roest Crollius H."/>
            <person name="Montfort J."/>
            <person name="Robinson-Rechavi M."/>
            <person name="Bouchez O."/>
            <person name="Lampietro C."/>
            <person name="Lopez Roques C."/>
            <person name="Donnadieu C."/>
            <person name="Postlethwait J."/>
            <person name="Bobe J."/>
            <person name="Verreycken H."/>
            <person name="Guiguen Y."/>
        </authorList>
    </citation>
    <scope>NUCLEOTIDE SEQUENCE [LARGE SCALE GENOMIC DNA]</scope>
    <source>
        <strain evidence="10">Up_M1</strain>
        <tissue evidence="10">Testis</tissue>
    </source>
</reference>
<evidence type="ECO:0000256" key="6">
    <source>
        <dbReference type="ARBA" id="ARBA00040197"/>
    </source>
</evidence>
<evidence type="ECO:0000259" key="9">
    <source>
        <dbReference type="SMART" id="SM00272"/>
    </source>
</evidence>
<name>A0ABD0WE53_UMBPY</name>
<feature type="domain" description="Endothelin-like toxin" evidence="9">
    <location>
        <begin position="46"/>
        <end position="67"/>
    </location>
</feature>
<sequence length="193" mass="22016">MDLLILLSMFTVLYFAIIQRVSSVPMGEETAAAATAVPVRHIRNKRCSCASFMDRECVYFCHLDIIWVNTPERVVTYGLGNASRKKRALSDPRCKCVGEDDRTCTHFCQKEDNLRHTAASALDTMLLHPAEGDDCTDGRQCKHKLAAKTNRIKRVKHGEHKPEAPSALQATGKVRRLLEKWMVRQRHRAREER</sequence>
<evidence type="ECO:0000256" key="5">
    <source>
        <dbReference type="ARBA" id="ARBA00023322"/>
    </source>
</evidence>
<comment type="function">
    <text evidence="7">Endothelins are endothelium-derived vasoconstrictor peptides. Probable ligand for G-protein coupled receptors EDNRA and EDNRB which activates PTK2B, BCAR1, BCAR3 and, GTPases RAP1 and RHOA cascade in glomerular mesangial cells. Also binds the DEAR/FBXW7-AS1 receptor. Promotes mesenteric arterial wall remodeling via activation of ROCK signaling and subsequent colocalization of NFATC3 with F-actin filaments. NFATC3 then translocates to the nucleus where it subsequently promotes the transcription of the smooth muscle hypertrophy and differentiation marker ACTA2.</text>
</comment>
<dbReference type="EMBL" id="JAGEUA010000011">
    <property type="protein sequence ID" value="KAL0961972.1"/>
    <property type="molecule type" value="Genomic_DNA"/>
</dbReference>
<gene>
    <name evidence="10" type="ORF">UPYG_G00334040</name>
</gene>
<dbReference type="PROSITE" id="PS00270">
    <property type="entry name" value="ENDOTHELIN"/>
    <property type="match status" value="2"/>
</dbReference>
<evidence type="ECO:0000256" key="4">
    <source>
        <dbReference type="ARBA" id="ARBA00022858"/>
    </source>
</evidence>
<dbReference type="InterPro" id="IPR019764">
    <property type="entry name" value="Endothelin_toxin_CS"/>
</dbReference>
<keyword evidence="4" id="KW-0838">Vasoactive</keyword>
<dbReference type="InterPro" id="IPR020475">
    <property type="entry name" value="Endothelin"/>
</dbReference>
<dbReference type="PANTHER" id="PTHR13874:SF10">
    <property type="entry name" value="ENDOTHELIN-1"/>
    <property type="match status" value="1"/>
</dbReference>
<dbReference type="Proteomes" id="UP001557470">
    <property type="component" value="Unassembled WGS sequence"/>
</dbReference>